<keyword evidence="7 9" id="KW-0472">Membrane</keyword>
<feature type="transmembrane region" description="Helical" evidence="9">
    <location>
        <begin position="130"/>
        <end position="156"/>
    </location>
</feature>
<keyword evidence="5 9" id="KW-1133">Transmembrane helix</keyword>
<protein>
    <recommendedName>
        <fullName evidence="10">Sodium/calcium exchanger membrane region domain-containing protein</fullName>
    </recommendedName>
</protein>
<feature type="region of interest" description="Disordered" evidence="8">
    <location>
        <begin position="1"/>
        <end position="23"/>
    </location>
</feature>
<evidence type="ECO:0000313" key="11">
    <source>
        <dbReference type="EMBL" id="KAK8513293.1"/>
    </source>
</evidence>
<accession>A0ABR2C1Y6</accession>
<evidence type="ECO:0000256" key="5">
    <source>
        <dbReference type="ARBA" id="ARBA00022989"/>
    </source>
</evidence>
<dbReference type="InterPro" id="IPR004713">
    <property type="entry name" value="CaH_exchang"/>
</dbReference>
<feature type="transmembrane region" description="Helical" evidence="9">
    <location>
        <begin position="176"/>
        <end position="193"/>
    </location>
</feature>
<keyword evidence="4 9" id="KW-0812">Transmembrane</keyword>
<evidence type="ECO:0000256" key="6">
    <source>
        <dbReference type="ARBA" id="ARBA00023065"/>
    </source>
</evidence>
<feature type="transmembrane region" description="Helical" evidence="9">
    <location>
        <begin position="58"/>
        <end position="76"/>
    </location>
</feature>
<sequence length="211" mass="23248">MESAGEYSHSHMEDGGDSNKSKESWNNPTSLLLLSTCLVICRYAAAPGVLVAESTLQLSRVSSVVMLVAYIGYIIFQLKTHRQIFEGEEEEAVIGFWSGFSWLVGMTLIIALLSEYVVGTIEAASESWGISISFISIILIPIVGNAAEHAGAIIFAFKNKLEFYPPFLKLDYFVNWGNLFFSGFCSSNIYVCCQSSFNYKINLISDGISSN</sequence>
<dbReference type="InterPro" id="IPR004837">
    <property type="entry name" value="NaCa_Exmemb"/>
</dbReference>
<name>A0ABR2C1Y6_9ROSI</name>
<dbReference type="Pfam" id="PF01699">
    <property type="entry name" value="Na_Ca_ex"/>
    <property type="match status" value="1"/>
</dbReference>
<gene>
    <name evidence="11" type="ORF">V6N12_052490</name>
</gene>
<feature type="domain" description="Sodium/calcium exchanger membrane region" evidence="10">
    <location>
        <begin position="100"/>
        <end position="160"/>
    </location>
</feature>
<evidence type="ECO:0000259" key="10">
    <source>
        <dbReference type="Pfam" id="PF01699"/>
    </source>
</evidence>
<evidence type="ECO:0000256" key="2">
    <source>
        <dbReference type="ARBA" id="ARBA00022448"/>
    </source>
</evidence>
<keyword evidence="12" id="KW-1185">Reference proteome</keyword>
<dbReference type="EMBL" id="JBBPBM010000069">
    <property type="protein sequence ID" value="KAK8513293.1"/>
    <property type="molecule type" value="Genomic_DNA"/>
</dbReference>
<evidence type="ECO:0000256" key="4">
    <source>
        <dbReference type="ARBA" id="ARBA00022692"/>
    </source>
</evidence>
<proteinExistence type="predicted"/>
<dbReference type="PANTHER" id="PTHR31503">
    <property type="entry name" value="VACUOLAR CALCIUM ION TRANSPORTER"/>
    <property type="match status" value="1"/>
</dbReference>
<keyword evidence="6" id="KW-0406">Ion transport</keyword>
<evidence type="ECO:0000256" key="7">
    <source>
        <dbReference type="ARBA" id="ARBA00023136"/>
    </source>
</evidence>
<evidence type="ECO:0000256" key="3">
    <source>
        <dbReference type="ARBA" id="ARBA00022449"/>
    </source>
</evidence>
<reference evidence="11 12" key="1">
    <citation type="journal article" date="2024" name="G3 (Bethesda)">
        <title>Genome assembly of Hibiscus sabdariffa L. provides insights into metabolisms of medicinal natural products.</title>
        <authorList>
            <person name="Kim T."/>
        </authorList>
    </citation>
    <scope>NUCLEOTIDE SEQUENCE [LARGE SCALE GENOMIC DNA]</scope>
    <source>
        <strain evidence="11">TK-2024</strain>
        <tissue evidence="11">Old leaves</tissue>
    </source>
</reference>
<feature type="compositionally biased region" description="Basic and acidic residues" evidence="8">
    <location>
        <begin position="8"/>
        <end position="23"/>
    </location>
</feature>
<dbReference type="Proteomes" id="UP001472677">
    <property type="component" value="Unassembled WGS sequence"/>
</dbReference>
<organism evidence="11 12">
    <name type="scientific">Hibiscus sabdariffa</name>
    <name type="common">roselle</name>
    <dbReference type="NCBI Taxonomy" id="183260"/>
    <lineage>
        <taxon>Eukaryota</taxon>
        <taxon>Viridiplantae</taxon>
        <taxon>Streptophyta</taxon>
        <taxon>Embryophyta</taxon>
        <taxon>Tracheophyta</taxon>
        <taxon>Spermatophyta</taxon>
        <taxon>Magnoliopsida</taxon>
        <taxon>eudicotyledons</taxon>
        <taxon>Gunneridae</taxon>
        <taxon>Pentapetalae</taxon>
        <taxon>rosids</taxon>
        <taxon>malvids</taxon>
        <taxon>Malvales</taxon>
        <taxon>Malvaceae</taxon>
        <taxon>Malvoideae</taxon>
        <taxon>Hibiscus</taxon>
    </lineage>
</organism>
<feature type="transmembrane region" description="Helical" evidence="9">
    <location>
        <begin position="96"/>
        <end position="118"/>
    </location>
</feature>
<feature type="transmembrane region" description="Helical" evidence="9">
    <location>
        <begin position="31"/>
        <end position="51"/>
    </location>
</feature>
<keyword evidence="2" id="KW-0813">Transport</keyword>
<dbReference type="PANTHER" id="PTHR31503:SF42">
    <property type="entry name" value="VACUOLAR CATION_PROTON EXCHANGER"/>
    <property type="match status" value="1"/>
</dbReference>
<evidence type="ECO:0000256" key="1">
    <source>
        <dbReference type="ARBA" id="ARBA00004127"/>
    </source>
</evidence>
<evidence type="ECO:0000313" key="12">
    <source>
        <dbReference type="Proteomes" id="UP001472677"/>
    </source>
</evidence>
<evidence type="ECO:0000256" key="9">
    <source>
        <dbReference type="SAM" id="Phobius"/>
    </source>
</evidence>
<keyword evidence="3" id="KW-0050">Antiport</keyword>
<comment type="caution">
    <text evidence="11">The sequence shown here is derived from an EMBL/GenBank/DDBJ whole genome shotgun (WGS) entry which is preliminary data.</text>
</comment>
<comment type="subcellular location">
    <subcellularLocation>
        <location evidence="1">Endomembrane system</location>
        <topology evidence="1">Multi-pass membrane protein</topology>
    </subcellularLocation>
</comment>
<evidence type="ECO:0000256" key="8">
    <source>
        <dbReference type="SAM" id="MobiDB-lite"/>
    </source>
</evidence>